<sequence length="46" mass="5682">MFQFMNSIIVNDATYYRICTQRTGFWFLIYLNSSFYLHQIIRVKHT</sequence>
<evidence type="ECO:0000313" key="1">
    <source>
        <dbReference type="EMBL" id="KHF97401.1"/>
    </source>
</evidence>
<keyword evidence="2" id="KW-1185">Reference proteome</keyword>
<dbReference type="Proteomes" id="UP000032142">
    <property type="component" value="Unassembled WGS sequence"/>
</dbReference>
<organism evidence="1 2">
    <name type="scientific">Gossypium arboreum</name>
    <name type="common">Tree cotton</name>
    <name type="synonym">Gossypium nanking</name>
    <dbReference type="NCBI Taxonomy" id="29729"/>
    <lineage>
        <taxon>Eukaryota</taxon>
        <taxon>Viridiplantae</taxon>
        <taxon>Streptophyta</taxon>
        <taxon>Embryophyta</taxon>
        <taxon>Tracheophyta</taxon>
        <taxon>Spermatophyta</taxon>
        <taxon>Magnoliopsida</taxon>
        <taxon>eudicotyledons</taxon>
        <taxon>Gunneridae</taxon>
        <taxon>Pentapetalae</taxon>
        <taxon>rosids</taxon>
        <taxon>malvids</taxon>
        <taxon>Malvales</taxon>
        <taxon>Malvaceae</taxon>
        <taxon>Malvoideae</taxon>
        <taxon>Gossypium</taxon>
    </lineage>
</organism>
<gene>
    <name evidence="1" type="ORF">F383_36819</name>
</gene>
<protein>
    <submittedName>
        <fullName evidence="1">Uncharacterized protein</fullName>
    </submittedName>
</protein>
<evidence type="ECO:0000313" key="2">
    <source>
        <dbReference type="Proteomes" id="UP000032142"/>
    </source>
</evidence>
<dbReference type="AlphaFoldDB" id="A0A0B0MAQ2"/>
<accession>A0A0B0MAQ2</accession>
<proteinExistence type="predicted"/>
<comment type="caution">
    <text evidence="1">The sequence shown here is derived from an EMBL/GenBank/DDBJ whole genome shotgun (WGS) entry which is preliminary data.</text>
</comment>
<dbReference type="EMBL" id="JRRC01005551">
    <property type="protein sequence ID" value="KHF97401.1"/>
    <property type="molecule type" value="Genomic_DNA"/>
</dbReference>
<reference evidence="2" key="1">
    <citation type="submission" date="2014-09" db="EMBL/GenBank/DDBJ databases">
        <authorList>
            <person name="Mudge J."/>
            <person name="Ramaraj T."/>
            <person name="Lindquist I.E."/>
            <person name="Bharti A.K."/>
            <person name="Sundararajan A."/>
            <person name="Cameron C.T."/>
            <person name="Woodward J.E."/>
            <person name="May G.D."/>
            <person name="Brubaker C."/>
            <person name="Broadhvest J."/>
            <person name="Wilkins T.A."/>
        </authorList>
    </citation>
    <scope>NUCLEOTIDE SEQUENCE</scope>
    <source>
        <strain evidence="2">cv. AKA8401</strain>
    </source>
</reference>
<name>A0A0B0MAQ2_GOSAR</name>